<dbReference type="RefSeq" id="XP_017299997.2">
    <property type="nucleotide sequence ID" value="XM_017444508.2"/>
</dbReference>
<feature type="domain" description="Prolyl 4-hydroxylase alpha subunit Fe(2+) 2OG dioxygenase" evidence="2">
    <location>
        <begin position="4"/>
        <end position="57"/>
    </location>
</feature>
<dbReference type="GO" id="GO:0031418">
    <property type="term" value="F:L-ascorbic acid binding"/>
    <property type="evidence" value="ECO:0007669"/>
    <property type="project" value="UniProtKB-KW"/>
</dbReference>
<dbReference type="AlphaFoldDB" id="A0A1S4ED41"/>
<dbReference type="InterPro" id="IPR044862">
    <property type="entry name" value="Pro_4_hyd_alph_FE2OG_OXY"/>
</dbReference>
<reference evidence="4" key="1">
    <citation type="submission" date="2025-08" db="UniProtKB">
        <authorList>
            <consortium name="RefSeq"/>
        </authorList>
    </citation>
    <scope>IDENTIFICATION</scope>
</reference>
<keyword evidence="1" id="KW-0847">Vitamin C</keyword>
<dbReference type="Proteomes" id="UP000079169">
    <property type="component" value="Unplaced"/>
</dbReference>
<evidence type="ECO:0000313" key="3">
    <source>
        <dbReference type="Proteomes" id="UP000079169"/>
    </source>
</evidence>
<dbReference type="GO" id="GO:0008198">
    <property type="term" value="F:ferrous iron binding"/>
    <property type="evidence" value="ECO:0007669"/>
    <property type="project" value="TreeGrafter"/>
</dbReference>
<evidence type="ECO:0000256" key="1">
    <source>
        <dbReference type="ARBA" id="ARBA00022896"/>
    </source>
</evidence>
<dbReference type="STRING" id="121845.A0A1S4ED41"/>
<dbReference type="Gene3D" id="2.60.120.620">
    <property type="entry name" value="q2cbj1_9rhob like domain"/>
    <property type="match status" value="1"/>
</dbReference>
<name>A0A1S4ED41_DIACI</name>
<dbReference type="GO" id="GO:0031543">
    <property type="term" value="F:peptidyl-proline dioxygenase activity"/>
    <property type="evidence" value="ECO:0007669"/>
    <property type="project" value="TreeGrafter"/>
</dbReference>
<protein>
    <submittedName>
        <fullName evidence="4">Egl nine homolog 3</fullName>
    </submittedName>
</protein>
<evidence type="ECO:0000313" key="4">
    <source>
        <dbReference type="RefSeq" id="XP_017299997.2"/>
    </source>
</evidence>
<dbReference type="PaxDb" id="121845-A0A1S4ED41"/>
<dbReference type="PANTHER" id="PTHR12907:SF26">
    <property type="entry name" value="HIF PROLYL HYDROXYLASE, ISOFORM C"/>
    <property type="match status" value="1"/>
</dbReference>
<proteinExistence type="predicted"/>
<dbReference type="InterPro" id="IPR051559">
    <property type="entry name" value="HIF_prolyl_hydroxylases"/>
</dbReference>
<accession>A0A1S4ED41</accession>
<dbReference type="PANTHER" id="PTHR12907">
    <property type="entry name" value="EGL NINE HOMOLOG-RELATED"/>
    <property type="match status" value="1"/>
</dbReference>
<sequence>MTQQNGGLLRIFPEGGGDKVADIEPMFDRILFFWSDRRNPHEVQPAYKTRYAITLWYFDAKEREEACKRYQRERQRELATSRPT</sequence>
<gene>
    <name evidence="4" type="primary">LOC108252517</name>
</gene>
<dbReference type="Pfam" id="PF13640">
    <property type="entry name" value="2OG-FeII_Oxy_3"/>
    <property type="match status" value="1"/>
</dbReference>
<dbReference type="CTD" id="40633"/>
<organism evidence="3 4">
    <name type="scientific">Diaphorina citri</name>
    <name type="common">Asian citrus psyllid</name>
    <dbReference type="NCBI Taxonomy" id="121845"/>
    <lineage>
        <taxon>Eukaryota</taxon>
        <taxon>Metazoa</taxon>
        <taxon>Ecdysozoa</taxon>
        <taxon>Arthropoda</taxon>
        <taxon>Hexapoda</taxon>
        <taxon>Insecta</taxon>
        <taxon>Pterygota</taxon>
        <taxon>Neoptera</taxon>
        <taxon>Paraneoptera</taxon>
        <taxon>Hemiptera</taxon>
        <taxon>Sternorrhyncha</taxon>
        <taxon>Psylloidea</taxon>
        <taxon>Psyllidae</taxon>
        <taxon>Diaphorininae</taxon>
        <taxon>Diaphorina</taxon>
    </lineage>
</organism>
<dbReference type="KEGG" id="dci:108252517"/>
<evidence type="ECO:0000259" key="2">
    <source>
        <dbReference type="Pfam" id="PF13640"/>
    </source>
</evidence>
<dbReference type="GO" id="GO:0071456">
    <property type="term" value="P:cellular response to hypoxia"/>
    <property type="evidence" value="ECO:0007669"/>
    <property type="project" value="TreeGrafter"/>
</dbReference>
<keyword evidence="3" id="KW-1185">Reference proteome</keyword>
<dbReference type="GeneID" id="108252517"/>